<evidence type="ECO:0000256" key="1">
    <source>
        <dbReference type="SAM" id="MobiDB-lite"/>
    </source>
</evidence>
<keyword evidence="4" id="KW-1185">Reference proteome</keyword>
<gene>
    <name evidence="3" type="ORF">B0I08_11275</name>
</gene>
<keyword evidence="2" id="KW-1133">Transmembrane helix</keyword>
<sequence>MNNTNRGLNRTAIFLFGLVLIIVGAGVALVASIPDWFDAWKSAAASVKEGTPDVVSATTVSSAGQSWILILIPVICLALIVLLVLFIIRQGRGSTRVLLTEKSVQAGSAGRRSAAQASTAQASTAQGSTAQGSTAQGSTAQGSITIDGKVAEQAIQAALKNHPGIMSSNVSTYLVGRTPALSVTANVRRGESPQVVRSFVDDVVAAWDGAFGREVPVLIQINAGLAARMAKATRVSASSVAESETSISANA</sequence>
<organism evidence="3 4">
    <name type="scientific">Glaciihabitans tibetensis</name>
    <dbReference type="NCBI Taxonomy" id="1266600"/>
    <lineage>
        <taxon>Bacteria</taxon>
        <taxon>Bacillati</taxon>
        <taxon>Actinomycetota</taxon>
        <taxon>Actinomycetes</taxon>
        <taxon>Micrococcales</taxon>
        <taxon>Microbacteriaceae</taxon>
        <taxon>Glaciihabitans</taxon>
    </lineage>
</organism>
<dbReference type="EMBL" id="PVTL01000012">
    <property type="protein sequence ID" value="PRY64690.1"/>
    <property type="molecule type" value="Genomic_DNA"/>
</dbReference>
<reference evidence="3 4" key="1">
    <citation type="submission" date="2018-03" db="EMBL/GenBank/DDBJ databases">
        <title>Genomic Encyclopedia of Type Strains, Phase III (KMG-III): the genomes of soil and plant-associated and newly described type strains.</title>
        <authorList>
            <person name="Whitman W."/>
        </authorList>
    </citation>
    <scope>NUCLEOTIDE SEQUENCE [LARGE SCALE GENOMIC DNA]</scope>
    <source>
        <strain evidence="3 4">CGMCC 1.12484</strain>
    </source>
</reference>
<feature type="region of interest" description="Disordered" evidence="1">
    <location>
        <begin position="115"/>
        <end position="138"/>
    </location>
</feature>
<comment type="caution">
    <text evidence="3">The sequence shown here is derived from an EMBL/GenBank/DDBJ whole genome shotgun (WGS) entry which is preliminary data.</text>
</comment>
<dbReference type="Proteomes" id="UP000237983">
    <property type="component" value="Unassembled WGS sequence"/>
</dbReference>
<dbReference type="AlphaFoldDB" id="A0A2T0V3E8"/>
<feature type="transmembrane region" description="Helical" evidence="2">
    <location>
        <begin position="12"/>
        <end position="33"/>
    </location>
</feature>
<evidence type="ECO:0000313" key="3">
    <source>
        <dbReference type="EMBL" id="PRY64690.1"/>
    </source>
</evidence>
<keyword evidence="2" id="KW-0472">Membrane</keyword>
<evidence type="ECO:0000256" key="2">
    <source>
        <dbReference type="SAM" id="Phobius"/>
    </source>
</evidence>
<name>A0A2T0V3E8_9MICO</name>
<keyword evidence="2" id="KW-0812">Transmembrane</keyword>
<accession>A0A2T0V3E8</accession>
<feature type="transmembrane region" description="Helical" evidence="2">
    <location>
        <begin position="67"/>
        <end position="88"/>
    </location>
</feature>
<protein>
    <submittedName>
        <fullName evidence="3">Uncharacterized protein</fullName>
    </submittedName>
</protein>
<dbReference type="RefSeq" id="WP_181243474.1">
    <property type="nucleotide sequence ID" value="NZ_PVTL01000012.1"/>
</dbReference>
<evidence type="ECO:0000313" key="4">
    <source>
        <dbReference type="Proteomes" id="UP000237983"/>
    </source>
</evidence>
<proteinExistence type="predicted"/>